<feature type="domain" description="F-box" evidence="3">
    <location>
        <begin position="32"/>
        <end position="66"/>
    </location>
</feature>
<accession>A0A8X8YP51</accession>
<dbReference type="SMART" id="SM00320">
    <property type="entry name" value="WD40"/>
    <property type="match status" value="5"/>
</dbReference>
<dbReference type="InterPro" id="IPR015943">
    <property type="entry name" value="WD40/YVTN_repeat-like_dom_sf"/>
</dbReference>
<keyword evidence="1" id="KW-0853">WD repeat</keyword>
<evidence type="ECO:0000313" key="5">
    <source>
        <dbReference type="Proteomes" id="UP000298416"/>
    </source>
</evidence>
<organism evidence="4">
    <name type="scientific">Salvia splendens</name>
    <name type="common">Scarlet sage</name>
    <dbReference type="NCBI Taxonomy" id="180675"/>
    <lineage>
        <taxon>Eukaryota</taxon>
        <taxon>Viridiplantae</taxon>
        <taxon>Streptophyta</taxon>
        <taxon>Embryophyta</taxon>
        <taxon>Tracheophyta</taxon>
        <taxon>Spermatophyta</taxon>
        <taxon>Magnoliopsida</taxon>
        <taxon>eudicotyledons</taxon>
        <taxon>Gunneridae</taxon>
        <taxon>Pentapetalae</taxon>
        <taxon>asterids</taxon>
        <taxon>lamiids</taxon>
        <taxon>Lamiales</taxon>
        <taxon>Lamiaceae</taxon>
        <taxon>Nepetoideae</taxon>
        <taxon>Mentheae</taxon>
        <taxon>Salviinae</taxon>
        <taxon>Salvia</taxon>
        <taxon>Salvia subgen. Calosphace</taxon>
        <taxon>core Calosphace</taxon>
    </lineage>
</organism>
<comment type="caution">
    <text evidence="4">The sequence shown here is derived from an EMBL/GenBank/DDBJ whole genome shotgun (WGS) entry which is preliminary data.</text>
</comment>
<proteinExistence type="predicted"/>
<reference evidence="4" key="1">
    <citation type="submission" date="2018-01" db="EMBL/GenBank/DDBJ databases">
        <authorList>
            <person name="Mao J.F."/>
        </authorList>
    </citation>
    <scope>NUCLEOTIDE SEQUENCE</scope>
    <source>
        <strain evidence="4">Huo1</strain>
        <tissue evidence="4">Leaf</tissue>
    </source>
</reference>
<dbReference type="SUPFAM" id="SSF81383">
    <property type="entry name" value="F-box domain"/>
    <property type="match status" value="1"/>
</dbReference>
<dbReference type="EMBL" id="PNBA02000002">
    <property type="protein sequence ID" value="KAG6433565.1"/>
    <property type="molecule type" value="Genomic_DNA"/>
</dbReference>
<dbReference type="InterPro" id="IPR001680">
    <property type="entry name" value="WD40_rpt"/>
</dbReference>
<sequence length="539" mass="60701">MDPTSSVNIRPPASAKRRRRVSLTTIDALGADTLFMIFTFLDLVHLIRCSAVCNSWRAVITKLKLLQLQYHKQHQADSASVSDLSNYSEKLINIQMEQLAMDQQRSSLLQGHVGVFQWKAHSVGFTKCRMKMGLILTGVGDKVMRLWSAESCKGLDEYQLPDRAPLIDFDFDEGKVVGLVGTRICIWKRIGTRDLFSSREGLFTRGLCMRYVDPQAVVGCEDGKVRVFDLYSRKISQIIKMHPGAVSSLCFSDEQLIVSGSSLGGISVSDLSSDQRVVTFDATSSAGLPNTIVNSDLLYVIILHLFFNYAPDLVWVRLEHVPKAIRTSWKLFIQSNPWEGVRHKDYVFEPKHIFTILWIKYRLCILLGPKRADFMMILLNGVAKDVVMISMNGVTDVSPFRTMRRRWETRVSPNVLYSMQHLRNDASTLVIGGIDGVVRIVDQGSGDVLSRIIMENSSESSRSMDKNKLIQKKKGIRLTEDDRIDLLPNRPPITSLAVGMQKVVTAQSDKCIRVWKFEHLSAYAVAVLGEAPDPFPRSD</sequence>
<dbReference type="PANTHER" id="PTHR44436:SF1">
    <property type="entry name" value="F-BOX_WD REPEAT-CONTAINING PROTEIN 2"/>
    <property type="match status" value="1"/>
</dbReference>
<protein>
    <recommendedName>
        <fullName evidence="3">F-box domain-containing protein</fullName>
    </recommendedName>
</protein>
<dbReference type="SUPFAM" id="SSF50978">
    <property type="entry name" value="WD40 repeat-like"/>
    <property type="match status" value="1"/>
</dbReference>
<reference evidence="4" key="2">
    <citation type="submission" date="2020-08" db="EMBL/GenBank/DDBJ databases">
        <title>Plant Genome Project.</title>
        <authorList>
            <person name="Zhang R.-G."/>
        </authorList>
    </citation>
    <scope>NUCLEOTIDE SEQUENCE</scope>
    <source>
        <strain evidence="4">Huo1</strain>
        <tissue evidence="4">Leaf</tissue>
    </source>
</reference>
<evidence type="ECO:0000259" key="3">
    <source>
        <dbReference type="Pfam" id="PF00646"/>
    </source>
</evidence>
<dbReference type="InterPro" id="IPR036047">
    <property type="entry name" value="F-box-like_dom_sf"/>
</dbReference>
<keyword evidence="2" id="KW-0677">Repeat</keyword>
<dbReference type="Pfam" id="PF00646">
    <property type="entry name" value="F-box"/>
    <property type="match status" value="1"/>
</dbReference>
<dbReference type="InterPro" id="IPR001810">
    <property type="entry name" value="F-box_dom"/>
</dbReference>
<dbReference type="PANTHER" id="PTHR44436">
    <property type="entry name" value="F-BOX/WD REPEAT-CONTAINING PROTEIN 2"/>
    <property type="match status" value="1"/>
</dbReference>
<name>A0A8X8YP51_SALSN</name>
<evidence type="ECO:0000256" key="1">
    <source>
        <dbReference type="ARBA" id="ARBA00022574"/>
    </source>
</evidence>
<dbReference type="Proteomes" id="UP000298416">
    <property type="component" value="Unassembled WGS sequence"/>
</dbReference>
<keyword evidence="5" id="KW-1185">Reference proteome</keyword>
<dbReference type="Gene3D" id="2.130.10.10">
    <property type="entry name" value="YVTN repeat-like/Quinoprotein amine dehydrogenase"/>
    <property type="match status" value="1"/>
</dbReference>
<dbReference type="Gene3D" id="1.20.1280.50">
    <property type="match status" value="1"/>
</dbReference>
<evidence type="ECO:0000256" key="2">
    <source>
        <dbReference type="ARBA" id="ARBA00022737"/>
    </source>
</evidence>
<dbReference type="InterPro" id="IPR042627">
    <property type="entry name" value="FBXW2"/>
</dbReference>
<dbReference type="InterPro" id="IPR036322">
    <property type="entry name" value="WD40_repeat_dom_sf"/>
</dbReference>
<evidence type="ECO:0000313" key="4">
    <source>
        <dbReference type="EMBL" id="KAG6433565.1"/>
    </source>
</evidence>
<gene>
    <name evidence="4" type="ORF">SASPL_105179</name>
</gene>
<dbReference type="AlphaFoldDB" id="A0A8X8YP51"/>